<evidence type="ECO:0000313" key="3">
    <source>
        <dbReference type="Proteomes" id="UP000199152"/>
    </source>
</evidence>
<dbReference type="AlphaFoldDB" id="A0A1I4GT39"/>
<protein>
    <submittedName>
        <fullName evidence="2">Uncharacterized protein</fullName>
    </submittedName>
</protein>
<evidence type="ECO:0000313" key="2">
    <source>
        <dbReference type="EMBL" id="SFL32527.1"/>
    </source>
</evidence>
<feature type="compositionally biased region" description="Basic and acidic residues" evidence="1">
    <location>
        <begin position="40"/>
        <end position="51"/>
    </location>
</feature>
<name>A0A1I4GT39_9ACTN</name>
<dbReference type="EMBL" id="FOSW01000009">
    <property type="protein sequence ID" value="SFL32527.1"/>
    <property type="molecule type" value="Genomic_DNA"/>
</dbReference>
<dbReference type="Proteomes" id="UP000199152">
    <property type="component" value="Unassembled WGS sequence"/>
</dbReference>
<dbReference type="OrthoDB" id="9952464at2"/>
<dbReference type="InParanoid" id="A0A1I4GT39"/>
<proteinExistence type="predicted"/>
<evidence type="ECO:0000256" key="1">
    <source>
        <dbReference type="SAM" id="MobiDB-lite"/>
    </source>
</evidence>
<feature type="region of interest" description="Disordered" evidence="1">
    <location>
        <begin position="85"/>
        <end position="109"/>
    </location>
</feature>
<reference evidence="2 3" key="1">
    <citation type="submission" date="2016-10" db="EMBL/GenBank/DDBJ databases">
        <authorList>
            <person name="de Groot N.N."/>
        </authorList>
    </citation>
    <scope>NUCLEOTIDE SEQUENCE [LARGE SCALE GENOMIC DNA]</scope>
    <source>
        <strain evidence="2 3">DSM 45317</strain>
    </source>
</reference>
<feature type="region of interest" description="Disordered" evidence="1">
    <location>
        <begin position="40"/>
        <end position="65"/>
    </location>
</feature>
<feature type="compositionally biased region" description="Polar residues" evidence="1">
    <location>
        <begin position="53"/>
        <end position="62"/>
    </location>
</feature>
<accession>A0A1I4GT39</accession>
<sequence>MSKEQKKPKGGGRSPQEYGIVARFADGSWSYYFRDDRYHDDQGRPHERWGRESQATRFSSETDAQRIAGGMRVSLAVKAYHVVPLPPPVPQKRNAPTSTQHPPPTQRSW</sequence>
<keyword evidence="3" id="KW-1185">Reference proteome</keyword>
<organism evidence="2 3">
    <name type="scientific">Geodermatophilus ruber</name>
    <dbReference type="NCBI Taxonomy" id="504800"/>
    <lineage>
        <taxon>Bacteria</taxon>
        <taxon>Bacillati</taxon>
        <taxon>Actinomycetota</taxon>
        <taxon>Actinomycetes</taxon>
        <taxon>Geodermatophilales</taxon>
        <taxon>Geodermatophilaceae</taxon>
        <taxon>Geodermatophilus</taxon>
    </lineage>
</organism>
<dbReference type="RefSeq" id="WP_091326211.1">
    <property type="nucleotide sequence ID" value="NZ_FOSW01000009.1"/>
</dbReference>
<gene>
    <name evidence="2" type="ORF">SAMN04488085_109143</name>
</gene>